<feature type="region of interest" description="Disordered" evidence="1">
    <location>
        <begin position="63"/>
        <end position="103"/>
    </location>
</feature>
<evidence type="ECO:0000313" key="4">
    <source>
        <dbReference type="Proteomes" id="UP000255528"/>
    </source>
</evidence>
<evidence type="ECO:0000256" key="2">
    <source>
        <dbReference type="SAM" id="SignalP"/>
    </source>
</evidence>
<keyword evidence="2" id="KW-0732">Signal</keyword>
<feature type="chain" id="PRO_5017062483" evidence="2">
    <location>
        <begin position="20"/>
        <end position="103"/>
    </location>
</feature>
<sequence length="103" mass="10352">MKKLILTVVLALVSTATFAQLTMTPTINNSASGNSSSSSKQTITAQGTSDLLGSDTVAGIGTSDTVAGLSGSDSQTINPTSTSSPMPAFGHTGNLRQPGSIRH</sequence>
<dbReference type="EMBL" id="UIGI01000001">
    <property type="protein sequence ID" value="SUW64032.1"/>
    <property type="molecule type" value="Genomic_DNA"/>
</dbReference>
<name>A0A381C872_9ENTR</name>
<gene>
    <name evidence="3" type="ORF">NCTC12119_02531</name>
</gene>
<feature type="region of interest" description="Disordered" evidence="1">
    <location>
        <begin position="23"/>
        <end position="47"/>
    </location>
</feature>
<proteinExistence type="predicted"/>
<organism evidence="3 4">
    <name type="scientific">Buttiauxella agrestis</name>
    <dbReference type="NCBI Taxonomy" id="82977"/>
    <lineage>
        <taxon>Bacteria</taxon>
        <taxon>Pseudomonadati</taxon>
        <taxon>Pseudomonadota</taxon>
        <taxon>Gammaproteobacteria</taxon>
        <taxon>Enterobacterales</taxon>
        <taxon>Enterobacteriaceae</taxon>
        <taxon>Buttiauxella</taxon>
    </lineage>
</organism>
<dbReference type="Proteomes" id="UP000255528">
    <property type="component" value="Unassembled WGS sequence"/>
</dbReference>
<evidence type="ECO:0000313" key="3">
    <source>
        <dbReference type="EMBL" id="SUW64032.1"/>
    </source>
</evidence>
<feature type="signal peptide" evidence="2">
    <location>
        <begin position="1"/>
        <end position="19"/>
    </location>
</feature>
<dbReference type="RefSeq" id="WP_115628744.1">
    <property type="nucleotide sequence ID" value="NZ_UIGI01000001.1"/>
</dbReference>
<feature type="compositionally biased region" description="Low complexity" evidence="1">
    <location>
        <begin position="28"/>
        <end position="39"/>
    </location>
</feature>
<dbReference type="AlphaFoldDB" id="A0A381C872"/>
<protein>
    <submittedName>
        <fullName evidence="3">Uncharacterized protein</fullName>
    </submittedName>
</protein>
<reference evidence="3 4" key="1">
    <citation type="submission" date="2018-06" db="EMBL/GenBank/DDBJ databases">
        <authorList>
            <consortium name="Pathogen Informatics"/>
            <person name="Doyle S."/>
        </authorList>
    </citation>
    <scope>NUCLEOTIDE SEQUENCE [LARGE SCALE GENOMIC DNA]</scope>
    <source>
        <strain evidence="3 4">NCTC12119</strain>
    </source>
</reference>
<accession>A0A381C872</accession>
<evidence type="ECO:0000256" key="1">
    <source>
        <dbReference type="SAM" id="MobiDB-lite"/>
    </source>
</evidence>
<feature type="compositionally biased region" description="Polar residues" evidence="1">
    <location>
        <begin position="71"/>
        <end position="85"/>
    </location>
</feature>